<evidence type="ECO:0000313" key="7">
    <source>
        <dbReference type="Proteomes" id="UP000694480"/>
    </source>
</evidence>
<dbReference type="Gene3D" id="2.40.170.20">
    <property type="entry name" value="TonB-dependent receptor, beta-barrel domain"/>
    <property type="match status" value="1"/>
</dbReference>
<evidence type="ECO:0000259" key="5">
    <source>
        <dbReference type="Pfam" id="PF14905"/>
    </source>
</evidence>
<comment type="caution">
    <text evidence="6">The sequence shown here is derived from an EMBL/GenBank/DDBJ whole genome shotgun (WGS) entry which is preliminary data.</text>
</comment>
<reference evidence="6" key="1">
    <citation type="submission" date="2020-11" db="EMBL/GenBank/DDBJ databases">
        <title>Genome seq and assembly of Planobacterium sp.</title>
        <authorList>
            <person name="Chhetri G."/>
        </authorList>
    </citation>
    <scope>NUCLEOTIDE SEQUENCE</scope>
    <source>
        <strain evidence="6">GCR5</strain>
    </source>
</reference>
<dbReference type="Proteomes" id="UP000694480">
    <property type="component" value="Unassembled WGS sequence"/>
</dbReference>
<dbReference type="SUPFAM" id="SSF56935">
    <property type="entry name" value="Porins"/>
    <property type="match status" value="1"/>
</dbReference>
<organism evidence="6 7">
    <name type="scientific">Planobacterium oryzisoli</name>
    <dbReference type="NCBI Taxonomy" id="2771435"/>
    <lineage>
        <taxon>Bacteria</taxon>
        <taxon>Pseudomonadati</taxon>
        <taxon>Bacteroidota</taxon>
        <taxon>Flavobacteriia</taxon>
        <taxon>Flavobacteriales</taxon>
        <taxon>Weeksellaceae</taxon>
        <taxon>Chryseobacterium group</taxon>
        <taxon>Chryseobacterium</taxon>
    </lineage>
</organism>
<proteinExistence type="predicted"/>
<keyword evidence="2" id="KW-0472">Membrane</keyword>
<dbReference type="PANTHER" id="PTHR40980">
    <property type="entry name" value="PLUG DOMAIN-CONTAINING PROTEIN"/>
    <property type="match status" value="1"/>
</dbReference>
<dbReference type="GO" id="GO:0009279">
    <property type="term" value="C:cell outer membrane"/>
    <property type="evidence" value="ECO:0007669"/>
    <property type="project" value="UniProtKB-SubCell"/>
</dbReference>
<dbReference type="InterPro" id="IPR036942">
    <property type="entry name" value="Beta-barrel_TonB_sf"/>
</dbReference>
<feature type="chain" id="PRO_5037413183" evidence="4">
    <location>
        <begin position="19"/>
        <end position="730"/>
    </location>
</feature>
<dbReference type="RefSeq" id="WP_194738698.1">
    <property type="nucleotide sequence ID" value="NZ_JADKYY010000003.1"/>
</dbReference>
<dbReference type="PANTHER" id="PTHR40980:SF4">
    <property type="entry name" value="TONB-DEPENDENT RECEPTOR-LIKE BETA-BARREL DOMAIN-CONTAINING PROTEIN"/>
    <property type="match status" value="1"/>
</dbReference>
<feature type="domain" description="Outer membrane protein beta-barrel" evidence="5">
    <location>
        <begin position="290"/>
        <end position="705"/>
    </location>
</feature>
<evidence type="ECO:0000256" key="2">
    <source>
        <dbReference type="ARBA" id="ARBA00023136"/>
    </source>
</evidence>
<gene>
    <name evidence="6" type="ORF">IC612_03000</name>
</gene>
<keyword evidence="6" id="KW-0675">Receptor</keyword>
<dbReference type="Pfam" id="PF14905">
    <property type="entry name" value="OMP_b-brl_3"/>
    <property type="match status" value="1"/>
</dbReference>
<dbReference type="AlphaFoldDB" id="A0A930YUT1"/>
<keyword evidence="7" id="KW-1185">Reference proteome</keyword>
<name>A0A930YUT1_9FLAO</name>
<evidence type="ECO:0000313" key="6">
    <source>
        <dbReference type="EMBL" id="MBF5026764.1"/>
    </source>
</evidence>
<protein>
    <submittedName>
        <fullName evidence="6">TonB-dependent receptor family protein</fullName>
    </submittedName>
</protein>
<dbReference type="EMBL" id="JADKYY010000003">
    <property type="protein sequence ID" value="MBF5026764.1"/>
    <property type="molecule type" value="Genomic_DNA"/>
</dbReference>
<keyword evidence="4" id="KW-0732">Signal</keyword>
<comment type="subcellular location">
    <subcellularLocation>
        <location evidence="1">Cell outer membrane</location>
    </subcellularLocation>
</comment>
<accession>A0A930YUT1</accession>
<sequence length="730" mass="81674">MKTAVLPIFLLAFTFATAQEKLEDSNKVHEIKEVTMTKKVFSKKSDRFVYDVAASPVAKGNTAFSLLKETPLVSSTDDKSLKILGKSKAVIYINGRKSNMNEEAVLEMLKNMPAENISKIEVITLPGSEFNVEASDGVINIILKKKLDDGVNGNLRMNNNQNIRNRQSAAGSINYRKNRVGISASLNSSDWTNSQHYILTNGTSSSSNTSVGPIVDPNLNVGGYLNMDYEINENQNLALSYNAHANKSYGSYSSLFNTSQRAGSLAYSITELDENSRSYNNSANLNYEAKTDDKGSKLNLNAAYLNFRRFQRSTNTTFLSSALQDKLGTQAVFNQRTPQIINNYAFTGDYIKKFDKDLTLSTGANLSFTKTDNDTYFEALNSATGSFEKDGNQSNHFTYDERLSGLYVTAEKKFSDKFSGKVGVRVENTSSEGNVLDTGETIKRNYTNVLPYLSVNANLSGASSLSYAFSSRVRRPSFWEINPVRMYLTSTNYVQNNPFVKASAVYNSELTYMLKQSYFLIASHTLAKDDNAQVPLQNGQELRYIRTNFGDKQELGLSAGMQKNFFNGVLTTNTSVGVQFNTVKGSLSKDPLTGDEFEPYTIDSSTSSLFIQSNNNLRLSKNKDWFMGVNFFYIGEQIINLGTLSPLSSLDLSVKKIWNDWTFNLQFRDVFRTHILRLKDTQSNGNYNTVRNNNYSQSVEFSLTYNFGNKSVKKIRSINEANKDIKSRTN</sequence>
<dbReference type="InterPro" id="IPR041700">
    <property type="entry name" value="OMP_b-brl_3"/>
</dbReference>
<evidence type="ECO:0000256" key="3">
    <source>
        <dbReference type="ARBA" id="ARBA00023237"/>
    </source>
</evidence>
<keyword evidence="3" id="KW-0998">Cell outer membrane</keyword>
<evidence type="ECO:0000256" key="1">
    <source>
        <dbReference type="ARBA" id="ARBA00004442"/>
    </source>
</evidence>
<evidence type="ECO:0000256" key="4">
    <source>
        <dbReference type="SAM" id="SignalP"/>
    </source>
</evidence>
<feature type="signal peptide" evidence="4">
    <location>
        <begin position="1"/>
        <end position="18"/>
    </location>
</feature>